<sequence>MTSNLFKAVRNESIDTIDLHALKDNLNLINEFGQNLLHEAIAHGNNEVGMTLIELGIDLNHQDSKGQGPLHYAAARNQLQIVEKILSQGGDVAVIDSFGNQPLWTAVFNARGDYRTVSALLICGAEPAHRNKAGRSPRDFAQQIQDHALTDLLNTY</sequence>
<dbReference type="RefSeq" id="WP_109061037.1">
    <property type="nucleotide sequence ID" value="NZ_QETA01000001.1"/>
</dbReference>
<dbReference type="PROSITE" id="PS50088">
    <property type="entry name" value="ANK_REPEAT"/>
    <property type="match status" value="2"/>
</dbReference>
<gene>
    <name evidence="4" type="ORF">DD235_05080</name>
</gene>
<dbReference type="InterPro" id="IPR051070">
    <property type="entry name" value="NF-kappa-B_inhibitor"/>
</dbReference>
<evidence type="ECO:0000256" key="1">
    <source>
        <dbReference type="ARBA" id="ARBA00022737"/>
    </source>
</evidence>
<reference evidence="5" key="1">
    <citation type="submission" date="2018-05" db="EMBL/GenBank/DDBJ databases">
        <authorList>
            <person name="Li Y."/>
        </authorList>
    </citation>
    <scope>NUCLEOTIDE SEQUENCE [LARGE SCALE GENOMIC DNA]</scope>
    <source>
        <strain evidence="5">3d-2-2</strain>
    </source>
</reference>
<protein>
    <submittedName>
        <fullName evidence="4">Ankyrin repeat domain-containing protein</fullName>
    </submittedName>
</protein>
<dbReference type="PANTHER" id="PTHR46680">
    <property type="entry name" value="NF-KAPPA-B INHIBITOR ALPHA"/>
    <property type="match status" value="1"/>
</dbReference>
<accession>A0A2V1K4Y9</accession>
<dbReference type="PANTHER" id="PTHR46680:SF3">
    <property type="entry name" value="NF-KAPPA-B INHIBITOR CACTUS"/>
    <property type="match status" value="1"/>
</dbReference>
<feature type="repeat" description="ANK" evidence="3">
    <location>
        <begin position="32"/>
        <end position="64"/>
    </location>
</feature>
<feature type="repeat" description="ANK" evidence="3">
    <location>
        <begin position="65"/>
        <end position="97"/>
    </location>
</feature>
<evidence type="ECO:0000313" key="4">
    <source>
        <dbReference type="EMBL" id="PWF25630.1"/>
    </source>
</evidence>
<dbReference type="SUPFAM" id="SSF48403">
    <property type="entry name" value="Ankyrin repeat"/>
    <property type="match status" value="1"/>
</dbReference>
<evidence type="ECO:0000256" key="2">
    <source>
        <dbReference type="ARBA" id="ARBA00023043"/>
    </source>
</evidence>
<dbReference type="GO" id="GO:0005829">
    <property type="term" value="C:cytosol"/>
    <property type="evidence" value="ECO:0007669"/>
    <property type="project" value="TreeGrafter"/>
</dbReference>
<proteinExistence type="predicted"/>
<dbReference type="GO" id="GO:0071356">
    <property type="term" value="P:cellular response to tumor necrosis factor"/>
    <property type="evidence" value="ECO:0007669"/>
    <property type="project" value="TreeGrafter"/>
</dbReference>
<dbReference type="SMART" id="SM00248">
    <property type="entry name" value="ANK"/>
    <property type="match status" value="3"/>
</dbReference>
<organism evidence="4 5">
    <name type="scientific">Corticimicrobacter populi</name>
    <dbReference type="NCBI Taxonomy" id="2175229"/>
    <lineage>
        <taxon>Bacteria</taxon>
        <taxon>Pseudomonadati</taxon>
        <taxon>Pseudomonadota</taxon>
        <taxon>Betaproteobacteria</taxon>
        <taxon>Burkholderiales</taxon>
        <taxon>Alcaligenaceae</taxon>
        <taxon>Corticimicrobacter</taxon>
    </lineage>
</organism>
<dbReference type="Proteomes" id="UP000245212">
    <property type="component" value="Unassembled WGS sequence"/>
</dbReference>
<dbReference type="InterPro" id="IPR036770">
    <property type="entry name" value="Ankyrin_rpt-contain_sf"/>
</dbReference>
<name>A0A2V1K4Y9_9BURK</name>
<evidence type="ECO:0000256" key="3">
    <source>
        <dbReference type="PROSITE-ProRule" id="PRU00023"/>
    </source>
</evidence>
<dbReference type="AlphaFoldDB" id="A0A2V1K4Y9"/>
<dbReference type="PROSITE" id="PS50297">
    <property type="entry name" value="ANK_REP_REGION"/>
    <property type="match status" value="2"/>
</dbReference>
<evidence type="ECO:0000313" key="5">
    <source>
        <dbReference type="Proteomes" id="UP000245212"/>
    </source>
</evidence>
<keyword evidence="5" id="KW-1185">Reference proteome</keyword>
<keyword evidence="1" id="KW-0677">Repeat</keyword>
<dbReference type="Pfam" id="PF12796">
    <property type="entry name" value="Ank_2"/>
    <property type="match status" value="1"/>
</dbReference>
<dbReference type="EMBL" id="QETA01000001">
    <property type="protein sequence ID" value="PWF25630.1"/>
    <property type="molecule type" value="Genomic_DNA"/>
</dbReference>
<dbReference type="Gene3D" id="1.25.40.20">
    <property type="entry name" value="Ankyrin repeat-containing domain"/>
    <property type="match status" value="1"/>
</dbReference>
<comment type="caution">
    <text evidence="4">The sequence shown here is derived from an EMBL/GenBank/DDBJ whole genome shotgun (WGS) entry which is preliminary data.</text>
</comment>
<dbReference type="InterPro" id="IPR002110">
    <property type="entry name" value="Ankyrin_rpt"/>
</dbReference>
<dbReference type="GO" id="GO:0051059">
    <property type="term" value="F:NF-kappaB binding"/>
    <property type="evidence" value="ECO:0007669"/>
    <property type="project" value="TreeGrafter"/>
</dbReference>
<keyword evidence="2 3" id="KW-0040">ANK repeat</keyword>